<dbReference type="EMBL" id="FOYZ01000005">
    <property type="protein sequence ID" value="SFR78049.1"/>
    <property type="molecule type" value="Genomic_DNA"/>
</dbReference>
<evidence type="ECO:0000259" key="1">
    <source>
        <dbReference type="Pfam" id="PF14191"/>
    </source>
</evidence>
<dbReference type="OrthoDB" id="2875909at2"/>
<dbReference type="AlphaFoldDB" id="A0A1I6JGP6"/>
<proteinExistence type="predicted"/>
<organism evidence="2 3">
    <name type="scientific">Anaeromicropila populeti</name>
    <dbReference type="NCBI Taxonomy" id="37658"/>
    <lineage>
        <taxon>Bacteria</taxon>
        <taxon>Bacillati</taxon>
        <taxon>Bacillota</taxon>
        <taxon>Clostridia</taxon>
        <taxon>Lachnospirales</taxon>
        <taxon>Lachnospiraceae</taxon>
        <taxon>Anaeromicropila</taxon>
    </lineage>
</organism>
<sequence length="71" mass="8232">MPQAAEYELVYEGETGSFDLEAIWDQFQWNPPKELDGHTLSISDIIVLTEGEISRKFYVDLTSFKEISFKQ</sequence>
<dbReference type="RefSeq" id="WP_092560222.1">
    <property type="nucleotide sequence ID" value="NZ_FOYZ01000005.1"/>
</dbReference>
<evidence type="ECO:0000313" key="2">
    <source>
        <dbReference type="EMBL" id="SFR78049.1"/>
    </source>
</evidence>
<feature type="domain" description="YodL-like" evidence="1">
    <location>
        <begin position="2"/>
        <end position="69"/>
    </location>
</feature>
<dbReference type="Proteomes" id="UP000199659">
    <property type="component" value="Unassembled WGS sequence"/>
</dbReference>
<dbReference type="InterPro" id="IPR025923">
    <property type="entry name" value="YodL-like_dom"/>
</dbReference>
<accession>A0A1I6JGP6</accession>
<reference evidence="2 3" key="1">
    <citation type="submission" date="2016-10" db="EMBL/GenBank/DDBJ databases">
        <authorList>
            <person name="de Groot N.N."/>
        </authorList>
    </citation>
    <scope>NUCLEOTIDE SEQUENCE [LARGE SCALE GENOMIC DNA]</scope>
    <source>
        <strain evidence="2 3">743A</strain>
    </source>
</reference>
<gene>
    <name evidence="2" type="ORF">SAMN05661086_01664</name>
</gene>
<keyword evidence="3" id="KW-1185">Reference proteome</keyword>
<name>A0A1I6JGP6_9FIRM</name>
<dbReference type="Pfam" id="PF14191">
    <property type="entry name" value="YodL"/>
    <property type="match status" value="1"/>
</dbReference>
<protein>
    <submittedName>
        <fullName evidence="2">YodL-like</fullName>
    </submittedName>
</protein>
<evidence type="ECO:0000313" key="3">
    <source>
        <dbReference type="Proteomes" id="UP000199659"/>
    </source>
</evidence>
<dbReference type="STRING" id="37658.SAMN05661086_01664"/>